<proteinExistence type="predicted"/>
<dbReference type="Pfam" id="PF13673">
    <property type="entry name" value="Acetyltransf_10"/>
    <property type="match status" value="1"/>
</dbReference>
<dbReference type="PANTHER" id="PTHR43877">
    <property type="entry name" value="AMINOALKYLPHOSPHONATE N-ACETYLTRANSFERASE-RELATED-RELATED"/>
    <property type="match status" value="1"/>
</dbReference>
<name>A0A1G7EIK9_9PROT</name>
<feature type="domain" description="N-acetyltransferase" evidence="3">
    <location>
        <begin position="6"/>
        <end position="162"/>
    </location>
</feature>
<dbReference type="AlphaFoldDB" id="A0A1G7EIK9"/>
<dbReference type="CDD" id="cd04301">
    <property type="entry name" value="NAT_SF"/>
    <property type="match status" value="1"/>
</dbReference>
<keyword evidence="5" id="KW-1185">Reference proteome</keyword>
<accession>A0A1G7EIK9</accession>
<dbReference type="Proteomes" id="UP000199412">
    <property type="component" value="Unassembled WGS sequence"/>
</dbReference>
<dbReference type="InterPro" id="IPR050832">
    <property type="entry name" value="Bact_Acetyltransf"/>
</dbReference>
<dbReference type="PANTHER" id="PTHR43877:SF1">
    <property type="entry name" value="ACETYLTRANSFERASE"/>
    <property type="match status" value="1"/>
</dbReference>
<keyword evidence="2" id="KW-0012">Acyltransferase</keyword>
<dbReference type="SUPFAM" id="SSF55729">
    <property type="entry name" value="Acyl-CoA N-acyltransferases (Nat)"/>
    <property type="match status" value="1"/>
</dbReference>
<dbReference type="InterPro" id="IPR016181">
    <property type="entry name" value="Acyl_CoA_acyltransferase"/>
</dbReference>
<dbReference type="Gene3D" id="3.40.630.30">
    <property type="match status" value="1"/>
</dbReference>
<sequence length="171" mass="17870">MAHRLVDVRLPRAADASALGAMWRRSIEGLCSADHGGDPALIAAWTANKTKGHLATAFADQTLSWVLACDPQTGDILGVALLGPGGTVMALYVDPTAVRCGVGSRLLRAVEEEAAEHGITRLSLESTATARPFYAARGFRDSGPPIAVFAGLRAWPMDKELGEGSSEAVSS</sequence>
<dbReference type="OrthoDB" id="9789081at2"/>
<dbReference type="STRING" id="69960.SAMN05421720_10986"/>
<evidence type="ECO:0000256" key="2">
    <source>
        <dbReference type="ARBA" id="ARBA00023315"/>
    </source>
</evidence>
<evidence type="ECO:0000313" key="5">
    <source>
        <dbReference type="Proteomes" id="UP000199412"/>
    </source>
</evidence>
<reference evidence="4 5" key="1">
    <citation type="submission" date="2016-10" db="EMBL/GenBank/DDBJ databases">
        <authorList>
            <person name="de Groot N.N."/>
        </authorList>
    </citation>
    <scope>NUCLEOTIDE SEQUENCE [LARGE SCALE GENOMIC DNA]</scope>
    <source>
        <strain evidence="4 5">ATCC 700224</strain>
    </source>
</reference>
<evidence type="ECO:0000259" key="3">
    <source>
        <dbReference type="PROSITE" id="PS51186"/>
    </source>
</evidence>
<organism evidence="4 5">
    <name type="scientific">Rhodospira trueperi</name>
    <dbReference type="NCBI Taxonomy" id="69960"/>
    <lineage>
        <taxon>Bacteria</taxon>
        <taxon>Pseudomonadati</taxon>
        <taxon>Pseudomonadota</taxon>
        <taxon>Alphaproteobacteria</taxon>
        <taxon>Rhodospirillales</taxon>
        <taxon>Rhodospirillaceae</taxon>
        <taxon>Rhodospira</taxon>
    </lineage>
</organism>
<dbReference type="GO" id="GO:0016747">
    <property type="term" value="F:acyltransferase activity, transferring groups other than amino-acyl groups"/>
    <property type="evidence" value="ECO:0007669"/>
    <property type="project" value="InterPro"/>
</dbReference>
<dbReference type="RefSeq" id="WP_092786821.1">
    <property type="nucleotide sequence ID" value="NZ_FNAP01000009.1"/>
</dbReference>
<dbReference type="InterPro" id="IPR000182">
    <property type="entry name" value="GNAT_dom"/>
</dbReference>
<dbReference type="EMBL" id="FNAP01000009">
    <property type="protein sequence ID" value="SDE63478.1"/>
    <property type="molecule type" value="Genomic_DNA"/>
</dbReference>
<evidence type="ECO:0000256" key="1">
    <source>
        <dbReference type="ARBA" id="ARBA00022679"/>
    </source>
</evidence>
<keyword evidence="1 4" id="KW-0808">Transferase</keyword>
<dbReference type="PROSITE" id="PS51186">
    <property type="entry name" value="GNAT"/>
    <property type="match status" value="1"/>
</dbReference>
<evidence type="ECO:0000313" key="4">
    <source>
        <dbReference type="EMBL" id="SDE63478.1"/>
    </source>
</evidence>
<gene>
    <name evidence="4" type="ORF">SAMN05421720_10986</name>
</gene>
<protein>
    <submittedName>
        <fullName evidence="4">Acetyltransferase (GNAT) domain-containing protein</fullName>
    </submittedName>
</protein>